<dbReference type="Gene3D" id="3.40.630.30">
    <property type="match status" value="1"/>
</dbReference>
<feature type="domain" description="N-acetyltransferase" evidence="3">
    <location>
        <begin position="185"/>
        <end position="339"/>
    </location>
</feature>
<feature type="domain" description="N-acetyltransferase" evidence="3">
    <location>
        <begin position="9"/>
        <end position="174"/>
    </location>
</feature>
<evidence type="ECO:0000259" key="3">
    <source>
        <dbReference type="PROSITE" id="PS51186"/>
    </source>
</evidence>
<evidence type="ECO:0000313" key="5">
    <source>
        <dbReference type="Proteomes" id="UP001597326"/>
    </source>
</evidence>
<dbReference type="EMBL" id="JBHUFZ010000033">
    <property type="protein sequence ID" value="MFD1891423.1"/>
    <property type="molecule type" value="Genomic_DNA"/>
</dbReference>
<name>A0ABW4S167_9ACTN</name>
<dbReference type="CDD" id="cd04301">
    <property type="entry name" value="NAT_SF"/>
    <property type="match status" value="2"/>
</dbReference>
<keyword evidence="1 4" id="KW-0808">Transferase</keyword>
<accession>A0ABW4S167</accession>
<keyword evidence="2 4" id="KW-0012">Acyltransferase</keyword>
<dbReference type="InterPro" id="IPR050832">
    <property type="entry name" value="Bact_Acetyltransf"/>
</dbReference>
<dbReference type="EC" id="2.3.-.-" evidence="4"/>
<evidence type="ECO:0000313" key="4">
    <source>
        <dbReference type="EMBL" id="MFD1891423.1"/>
    </source>
</evidence>
<dbReference type="RefSeq" id="WP_343875806.1">
    <property type="nucleotide sequence ID" value="NZ_BAAAIX010000034.1"/>
</dbReference>
<comment type="caution">
    <text evidence="4">The sequence shown here is derived from an EMBL/GenBank/DDBJ whole genome shotgun (WGS) entry which is preliminary data.</text>
</comment>
<reference evidence="5" key="1">
    <citation type="journal article" date="2019" name="Int. J. Syst. Evol. Microbiol.">
        <title>The Global Catalogue of Microorganisms (GCM) 10K type strain sequencing project: providing services to taxonomists for standard genome sequencing and annotation.</title>
        <authorList>
            <consortium name="The Broad Institute Genomics Platform"/>
            <consortium name="The Broad Institute Genome Sequencing Center for Infectious Disease"/>
            <person name="Wu L."/>
            <person name="Ma J."/>
        </authorList>
    </citation>
    <scope>NUCLEOTIDE SEQUENCE [LARGE SCALE GENOMIC DNA]</scope>
    <source>
        <strain evidence="5">CAIM 431</strain>
    </source>
</reference>
<dbReference type="InterPro" id="IPR016181">
    <property type="entry name" value="Acyl_CoA_acyltransferase"/>
</dbReference>
<proteinExistence type="predicted"/>
<dbReference type="InterPro" id="IPR000182">
    <property type="entry name" value="GNAT_dom"/>
</dbReference>
<evidence type="ECO:0000256" key="1">
    <source>
        <dbReference type="ARBA" id="ARBA00022679"/>
    </source>
</evidence>
<dbReference type="GO" id="GO:0016746">
    <property type="term" value="F:acyltransferase activity"/>
    <property type="evidence" value="ECO:0007669"/>
    <property type="project" value="UniProtKB-KW"/>
</dbReference>
<keyword evidence="5" id="KW-1185">Reference proteome</keyword>
<dbReference type="Pfam" id="PF13508">
    <property type="entry name" value="Acetyltransf_7"/>
    <property type="match status" value="1"/>
</dbReference>
<evidence type="ECO:0000256" key="2">
    <source>
        <dbReference type="ARBA" id="ARBA00023315"/>
    </source>
</evidence>
<dbReference type="Proteomes" id="UP001597326">
    <property type="component" value="Unassembled WGS sequence"/>
</dbReference>
<sequence>MEYIVEGSLEWSALCAADLPQLAELRTTIEYFDDPVERQDLAQLQEYWTAPGADPVFNCTVGRDKGGTIVAYGWNHVRGLDVGEPRVWLDGGVHPAWRHQHIGRRLMEWQVERARLWYAKVLREQPWLQAPLWLGTYVDQKLEGQSALCETLGLAPERWYFDMHLTFGMDQPGPVLPVIPLTGRVQLQHYHPALSEQVRLAHNEVFAASFGSHTVSVANWEHSMDRSAARPEWSWVATQDGEVVGYALNSAYEQDWGPQGFSEGWTDRLGVRPGWRGHNLGRALLLASMRSFLDAGLEGAGVGVDTARPDAALRLFESIGYQAEEMVVLHSTVVPPIAV</sequence>
<protein>
    <submittedName>
        <fullName evidence="4">GNAT family N-acetyltransferase</fullName>
        <ecNumber evidence="4">2.3.-.-</ecNumber>
    </submittedName>
</protein>
<dbReference type="PROSITE" id="PS51186">
    <property type="entry name" value="GNAT"/>
    <property type="match status" value="2"/>
</dbReference>
<dbReference type="PANTHER" id="PTHR43877">
    <property type="entry name" value="AMINOALKYLPHOSPHONATE N-ACETYLTRANSFERASE-RELATED-RELATED"/>
    <property type="match status" value="1"/>
</dbReference>
<gene>
    <name evidence="4" type="ORF">ACFSCS_14710</name>
</gene>
<dbReference type="SUPFAM" id="SSF55729">
    <property type="entry name" value="Acyl-CoA N-acyltransferases (Nat)"/>
    <property type="match status" value="2"/>
</dbReference>
<organism evidence="4 5">
    <name type="scientific">Luteococcus peritonei</name>
    <dbReference type="NCBI Taxonomy" id="88874"/>
    <lineage>
        <taxon>Bacteria</taxon>
        <taxon>Bacillati</taxon>
        <taxon>Actinomycetota</taxon>
        <taxon>Actinomycetes</taxon>
        <taxon>Propionibacteriales</taxon>
        <taxon>Propionibacteriaceae</taxon>
        <taxon>Luteococcus</taxon>
    </lineage>
</organism>